<dbReference type="PROSITE" id="PS50097">
    <property type="entry name" value="BTB"/>
    <property type="match status" value="1"/>
</dbReference>
<keyword evidence="5" id="KW-1185">Reference proteome</keyword>
<name>A0A8H7SFM1_9FUNG</name>
<keyword evidence="2" id="KW-0677">Repeat</keyword>
<evidence type="ECO:0000313" key="5">
    <source>
        <dbReference type="Proteomes" id="UP000613177"/>
    </source>
</evidence>
<dbReference type="InterPro" id="IPR011333">
    <property type="entry name" value="SKP1/BTB/POZ_sf"/>
</dbReference>
<accession>A0A8H7SFM1</accession>
<keyword evidence="1" id="KW-0880">Kelch repeat</keyword>
<feature type="domain" description="BTB" evidence="3">
    <location>
        <begin position="345"/>
        <end position="412"/>
    </location>
</feature>
<dbReference type="Gene3D" id="3.30.710.10">
    <property type="entry name" value="Potassium Channel Kv1.1, Chain A"/>
    <property type="match status" value="1"/>
</dbReference>
<evidence type="ECO:0000259" key="3">
    <source>
        <dbReference type="PROSITE" id="PS50097"/>
    </source>
</evidence>
<dbReference type="SUPFAM" id="SSF117281">
    <property type="entry name" value="Kelch motif"/>
    <property type="match status" value="1"/>
</dbReference>
<dbReference type="AlphaFoldDB" id="A0A8H7SFM1"/>
<organism evidence="4 5">
    <name type="scientific">Thamnidium elegans</name>
    <dbReference type="NCBI Taxonomy" id="101142"/>
    <lineage>
        <taxon>Eukaryota</taxon>
        <taxon>Fungi</taxon>
        <taxon>Fungi incertae sedis</taxon>
        <taxon>Mucoromycota</taxon>
        <taxon>Mucoromycotina</taxon>
        <taxon>Mucoromycetes</taxon>
        <taxon>Mucorales</taxon>
        <taxon>Mucorineae</taxon>
        <taxon>Mucoraceae</taxon>
        <taxon>Thamnidium</taxon>
    </lineage>
</organism>
<reference evidence="4" key="1">
    <citation type="submission" date="2021-01" db="EMBL/GenBank/DDBJ databases">
        <title>Metabolic potential, ecology and presence of endohyphal bacteria is reflected in genomic diversity of Mucoromycotina.</title>
        <authorList>
            <person name="Muszewska A."/>
            <person name="Okrasinska A."/>
            <person name="Steczkiewicz K."/>
            <person name="Drgas O."/>
            <person name="Orlowska M."/>
            <person name="Perlinska-Lenart U."/>
            <person name="Aleksandrzak-Piekarczyk T."/>
            <person name="Szatraj K."/>
            <person name="Zielenkiewicz U."/>
            <person name="Pilsyk S."/>
            <person name="Malc E."/>
            <person name="Mieczkowski P."/>
            <person name="Kruszewska J.S."/>
            <person name="Biernat P."/>
            <person name="Pawlowska J."/>
        </authorList>
    </citation>
    <scope>NUCLEOTIDE SEQUENCE</scope>
    <source>
        <strain evidence="4">WA0000018081</strain>
    </source>
</reference>
<gene>
    <name evidence="4" type="ORF">INT48_001415</name>
</gene>
<dbReference type="SUPFAM" id="SSF54695">
    <property type="entry name" value="POZ domain"/>
    <property type="match status" value="1"/>
</dbReference>
<dbReference type="PANTHER" id="PTHR46093">
    <property type="entry name" value="ACYL-COA-BINDING DOMAIN-CONTAINING PROTEIN 5"/>
    <property type="match status" value="1"/>
</dbReference>
<evidence type="ECO:0000256" key="1">
    <source>
        <dbReference type="ARBA" id="ARBA00022441"/>
    </source>
</evidence>
<dbReference type="EMBL" id="JAEPRE010000500">
    <property type="protein sequence ID" value="KAG2228407.1"/>
    <property type="molecule type" value="Genomic_DNA"/>
</dbReference>
<dbReference type="Gene3D" id="2.120.10.80">
    <property type="entry name" value="Kelch-type beta propeller"/>
    <property type="match status" value="2"/>
</dbReference>
<dbReference type="PANTHER" id="PTHR46093:SF18">
    <property type="entry name" value="FIBRONECTIN TYPE-III DOMAIN-CONTAINING PROTEIN"/>
    <property type="match status" value="1"/>
</dbReference>
<protein>
    <recommendedName>
        <fullName evidence="3">BTB domain-containing protein</fullName>
    </recommendedName>
</protein>
<evidence type="ECO:0000313" key="4">
    <source>
        <dbReference type="EMBL" id="KAG2228407.1"/>
    </source>
</evidence>
<feature type="non-terminal residue" evidence="4">
    <location>
        <position position="544"/>
    </location>
</feature>
<dbReference type="InterPro" id="IPR015915">
    <property type="entry name" value="Kelch-typ_b-propeller"/>
</dbReference>
<dbReference type="InterPro" id="IPR000210">
    <property type="entry name" value="BTB/POZ_dom"/>
</dbReference>
<comment type="caution">
    <text evidence="4">The sequence shown here is derived from an EMBL/GenBank/DDBJ whole genome shotgun (WGS) entry which is preliminary data.</text>
</comment>
<proteinExistence type="predicted"/>
<dbReference type="SMART" id="SM00225">
    <property type="entry name" value="BTB"/>
    <property type="match status" value="1"/>
</dbReference>
<dbReference type="Proteomes" id="UP000613177">
    <property type="component" value="Unassembled WGS sequence"/>
</dbReference>
<evidence type="ECO:0000256" key="2">
    <source>
        <dbReference type="ARBA" id="ARBA00022737"/>
    </source>
</evidence>
<dbReference type="Pfam" id="PF00651">
    <property type="entry name" value="BTB"/>
    <property type="match status" value="1"/>
</dbReference>
<dbReference type="Pfam" id="PF24681">
    <property type="entry name" value="Kelch_KLHDC2_KLHL20_DRC7"/>
    <property type="match status" value="1"/>
</dbReference>
<sequence length="544" mass="62648">QAIQTTGNNLVGLWRPSFVKVKDRLFVYGGGGNVTNDLHVLNLYNMRWETIQAVKGTAPCKRYGHTATLWDNFIIVFGGCNEFQEYCNDIHVFDIQKQTWFQPDINGIVPARYLHSASVYNNKLFIYGGFAKNSDCKNLFLFVLDLKTFSWSKYHGIPPRYNHSATLVGHKMYIYAGKDEHGNTISDLYVVNLNSPPYTPHLVLGGNTNMVLLKSQHFCESICGKLLVFGRYLTNNNTVDSMYGLWMLDLDTLEWTRQECNANFDIGGWNYFTIITESTKNDDEQQVSLNNLFFLGNTDPFRPQGYDHFRDALVINSESLGLYDIPASLQVSCEFSRLLNNPELSDFIIVPAGGQEFHVHQVILITRWPHFRNIYKSGMMESRERRMEIPEPYEVVLAFLKYLYNDRLDDTESCQIICEVLVLANMYLLSRLKKVCCERLYRHHLNIHNCGLIFEKAIMAEETGLKLLSLDYMFRNYGQILKNNIVLEMSSEIRKEFLDAVPQDAILNVSQHSNLNRLNTAKSSPNSFITTKIQPYTSLITHEK</sequence>